<comment type="caution">
    <text evidence="1">The sequence shown here is derived from an EMBL/GenBank/DDBJ whole genome shotgun (WGS) entry which is preliminary data.</text>
</comment>
<sequence>MDNGDFTTLWQELTAFVSAIVFDKNLTRDEELTKAEVDKIKGTLFISSLSTIFSGTDDECRLVRTFVLTPNCDNKTLPQLISEETETYPRDTGFVCKPITNTRTENFQVLNGGVIDWDAAWHVLFFPLRLKCSNVSAETALEEIRKMRMLVNEDPYTMKGRLVKLVERINLPHKANQEVASDQTAGLYMLKALPDHISGIVMERLGKTVNVTQEHTLNDVADIAQDVFVKLKQLETKILKSNLEQENLVQYVGACGDGATKTTSKNAICTCWYRPWQTQSSGIDSFYDGEEDGAPEELLARVACGHLRLTFCGDTSDGVTSARRRMWRDQVEGLRMVAELAKSSDPGVGDRAMAVLDGVRGHCSVKALQVLQAVVKQLQAMLRELMDGEGVADKMAPASAGRRLRASCLVKWAEVALRRAYPADTKEPAEWAEAALVVRGRVTGLRLERGVSAEEESMRLTCLSLQVDSQKPAPLQAEEAPTLPTVLRIKPAAASPTPTEAPPPPVQIQLVIASRAQQLPSSENMQSRPSGPSAGVAGAAMMVHVHGLR</sequence>
<evidence type="ECO:0000313" key="2">
    <source>
        <dbReference type="Proteomes" id="UP001190700"/>
    </source>
</evidence>
<dbReference type="EMBL" id="LGRX02034614">
    <property type="protein sequence ID" value="KAK3237383.1"/>
    <property type="molecule type" value="Genomic_DNA"/>
</dbReference>
<dbReference type="AlphaFoldDB" id="A0AAE0EQP8"/>
<feature type="non-terminal residue" evidence="1">
    <location>
        <position position="549"/>
    </location>
</feature>
<accession>A0AAE0EQP8</accession>
<dbReference type="Proteomes" id="UP001190700">
    <property type="component" value="Unassembled WGS sequence"/>
</dbReference>
<reference evidence="1 2" key="1">
    <citation type="journal article" date="2015" name="Genome Biol. Evol.">
        <title>Comparative Genomics of a Bacterivorous Green Alga Reveals Evolutionary Causalities and Consequences of Phago-Mixotrophic Mode of Nutrition.</title>
        <authorList>
            <person name="Burns J.A."/>
            <person name="Paasch A."/>
            <person name="Narechania A."/>
            <person name="Kim E."/>
        </authorList>
    </citation>
    <scope>NUCLEOTIDE SEQUENCE [LARGE SCALE GENOMIC DNA]</scope>
    <source>
        <strain evidence="1 2">PLY_AMNH</strain>
    </source>
</reference>
<name>A0AAE0EQP8_9CHLO</name>
<protein>
    <submittedName>
        <fullName evidence="1">Uncharacterized protein</fullName>
    </submittedName>
</protein>
<evidence type="ECO:0000313" key="1">
    <source>
        <dbReference type="EMBL" id="KAK3237383.1"/>
    </source>
</evidence>
<keyword evidence="2" id="KW-1185">Reference proteome</keyword>
<proteinExistence type="predicted"/>
<organism evidence="1 2">
    <name type="scientific">Cymbomonas tetramitiformis</name>
    <dbReference type="NCBI Taxonomy" id="36881"/>
    <lineage>
        <taxon>Eukaryota</taxon>
        <taxon>Viridiplantae</taxon>
        <taxon>Chlorophyta</taxon>
        <taxon>Pyramimonadophyceae</taxon>
        <taxon>Pyramimonadales</taxon>
        <taxon>Pyramimonadaceae</taxon>
        <taxon>Cymbomonas</taxon>
    </lineage>
</organism>
<gene>
    <name evidence="1" type="ORF">CYMTET_52535</name>
</gene>